<evidence type="ECO:0000313" key="3">
    <source>
        <dbReference type="Proteomes" id="UP000279995"/>
    </source>
</evidence>
<dbReference type="Proteomes" id="UP000279995">
    <property type="component" value="Chromosome I"/>
</dbReference>
<accession>A0AAD0XC49</accession>
<reference evidence="2 3" key="1">
    <citation type="submission" date="2018-10" db="EMBL/GenBank/DDBJ databases">
        <title>Complete Genome Sequence and Transcriptomic Profiles of a Marine Bacterium, Pseudoalteromonas agarivorans Hao 2018.</title>
        <authorList>
            <person name="Hao L."/>
        </authorList>
    </citation>
    <scope>NUCLEOTIDE SEQUENCE [LARGE SCALE GENOMIC DNA]</scope>
    <source>
        <strain evidence="2 3">Hao 2018</strain>
    </source>
</reference>
<proteinExistence type="predicted"/>
<gene>
    <name evidence="2" type="ORF">D9T18_07750</name>
</gene>
<protein>
    <submittedName>
        <fullName evidence="2">Uncharacterized protein</fullName>
    </submittedName>
</protein>
<keyword evidence="1" id="KW-0472">Membrane</keyword>
<keyword evidence="1" id="KW-1133">Transmembrane helix</keyword>
<evidence type="ECO:0000313" key="2">
    <source>
        <dbReference type="EMBL" id="AYM86607.1"/>
    </source>
</evidence>
<dbReference type="EMBL" id="CP033065">
    <property type="protein sequence ID" value="AYM86607.1"/>
    <property type="molecule type" value="Genomic_DNA"/>
</dbReference>
<name>A0AAD0XC49_9GAMM</name>
<organism evidence="2 3">
    <name type="scientific">Pseudoalteromonas agarivorans</name>
    <dbReference type="NCBI Taxonomy" id="176102"/>
    <lineage>
        <taxon>Bacteria</taxon>
        <taxon>Pseudomonadati</taxon>
        <taxon>Pseudomonadota</taxon>
        <taxon>Gammaproteobacteria</taxon>
        <taxon>Alteromonadales</taxon>
        <taxon>Pseudoalteromonadaceae</taxon>
        <taxon>Pseudoalteromonas</taxon>
    </lineage>
</organism>
<feature type="transmembrane region" description="Helical" evidence="1">
    <location>
        <begin position="54"/>
        <end position="73"/>
    </location>
</feature>
<dbReference type="AlphaFoldDB" id="A0AAD0XC49"/>
<evidence type="ECO:0000256" key="1">
    <source>
        <dbReference type="SAM" id="Phobius"/>
    </source>
</evidence>
<feature type="transmembrane region" description="Helical" evidence="1">
    <location>
        <begin position="12"/>
        <end position="34"/>
    </location>
</feature>
<keyword evidence="1" id="KW-0812">Transmembrane</keyword>
<sequence length="88" mass="10173">MESSRLKKYLILAFRKSILPAFFVLAALAVGGYFKALNRDSVDLSPENLERLLEALPIAYLCVYLLVFCARMWDYYINDGFVKDEEIK</sequence>